<accession>A0A8J7GNB5</accession>
<evidence type="ECO:0000313" key="3">
    <source>
        <dbReference type="Proteomes" id="UP000622552"/>
    </source>
</evidence>
<dbReference type="AlphaFoldDB" id="A0A8J7GNB5"/>
<feature type="region of interest" description="Disordered" evidence="1">
    <location>
        <begin position="1"/>
        <end position="33"/>
    </location>
</feature>
<protein>
    <submittedName>
        <fullName evidence="2">Uncharacterized protein</fullName>
    </submittedName>
</protein>
<proteinExistence type="predicted"/>
<organism evidence="2 3">
    <name type="scientific">Longispora fulva</name>
    <dbReference type="NCBI Taxonomy" id="619741"/>
    <lineage>
        <taxon>Bacteria</taxon>
        <taxon>Bacillati</taxon>
        <taxon>Actinomycetota</taxon>
        <taxon>Actinomycetes</taxon>
        <taxon>Micromonosporales</taxon>
        <taxon>Micromonosporaceae</taxon>
        <taxon>Longispora</taxon>
    </lineage>
</organism>
<evidence type="ECO:0000313" key="2">
    <source>
        <dbReference type="EMBL" id="MBG6140257.1"/>
    </source>
</evidence>
<comment type="caution">
    <text evidence="2">The sequence shown here is derived from an EMBL/GenBank/DDBJ whole genome shotgun (WGS) entry which is preliminary data.</text>
</comment>
<evidence type="ECO:0000256" key="1">
    <source>
        <dbReference type="SAM" id="MobiDB-lite"/>
    </source>
</evidence>
<sequence length="162" mass="18358">MVRANFQRKGVPPNEWAIPPRSPTEPPQGYDWRKAVQPGPLNAAYYQPRKDEVVYISEWAGRDVYEFYEDARASGSGVSYRRSRPFDDPARFAVAPYLFMVTGFEPYEESDFAWLAGWRCTPSLRVPDGDGLRIWVRMTEVIPVEEAQGLGLLAAPEVGDGR</sequence>
<gene>
    <name evidence="2" type="ORF">IW245_006451</name>
</gene>
<dbReference type="RefSeq" id="WP_197006822.1">
    <property type="nucleotide sequence ID" value="NZ_BONS01000006.1"/>
</dbReference>
<dbReference type="EMBL" id="JADOUF010000001">
    <property type="protein sequence ID" value="MBG6140257.1"/>
    <property type="molecule type" value="Genomic_DNA"/>
</dbReference>
<keyword evidence="3" id="KW-1185">Reference proteome</keyword>
<reference evidence="2" key="1">
    <citation type="submission" date="2020-11" db="EMBL/GenBank/DDBJ databases">
        <title>Sequencing the genomes of 1000 actinobacteria strains.</title>
        <authorList>
            <person name="Klenk H.-P."/>
        </authorList>
    </citation>
    <scope>NUCLEOTIDE SEQUENCE</scope>
    <source>
        <strain evidence="2">DSM 45356</strain>
    </source>
</reference>
<dbReference type="Proteomes" id="UP000622552">
    <property type="component" value="Unassembled WGS sequence"/>
</dbReference>
<name>A0A8J7GNB5_9ACTN</name>